<dbReference type="EMBL" id="KV417870">
    <property type="protein sequence ID" value="KZP05010.1"/>
    <property type="molecule type" value="Genomic_DNA"/>
</dbReference>
<dbReference type="Proteomes" id="UP000076532">
    <property type="component" value="Unassembled WGS sequence"/>
</dbReference>
<reference evidence="2 3" key="1">
    <citation type="journal article" date="2016" name="Mol. Biol. Evol.">
        <title>Comparative Genomics of Early-Diverging Mushroom-Forming Fungi Provides Insights into the Origins of Lignocellulose Decay Capabilities.</title>
        <authorList>
            <person name="Nagy L.G."/>
            <person name="Riley R."/>
            <person name="Tritt A."/>
            <person name="Adam C."/>
            <person name="Daum C."/>
            <person name="Floudas D."/>
            <person name="Sun H."/>
            <person name="Yadav J.S."/>
            <person name="Pangilinan J."/>
            <person name="Larsson K.H."/>
            <person name="Matsuura K."/>
            <person name="Barry K."/>
            <person name="Labutti K."/>
            <person name="Kuo R."/>
            <person name="Ohm R.A."/>
            <person name="Bhattacharya S.S."/>
            <person name="Shirouzu T."/>
            <person name="Yoshinaga Y."/>
            <person name="Martin F.M."/>
            <person name="Grigoriev I.V."/>
            <person name="Hibbett D.S."/>
        </authorList>
    </citation>
    <scope>NUCLEOTIDE SEQUENCE [LARGE SCALE GENOMIC DNA]</scope>
    <source>
        <strain evidence="2 3">CBS 109695</strain>
    </source>
</reference>
<protein>
    <submittedName>
        <fullName evidence="2">Uncharacterized protein</fullName>
    </submittedName>
</protein>
<accession>A0A167VH78</accession>
<feature type="compositionally biased region" description="Polar residues" evidence="1">
    <location>
        <begin position="172"/>
        <end position="183"/>
    </location>
</feature>
<dbReference type="AlphaFoldDB" id="A0A167VH78"/>
<feature type="region of interest" description="Disordered" evidence="1">
    <location>
        <begin position="164"/>
        <end position="183"/>
    </location>
</feature>
<sequence length="183" mass="20147">MFLIGARPSASRAHSRSRGIGRAECRGTRGVHPISMLARLPSPAPFSQSHIPCPHPIPILHPIPDPAPPSPSYASRDGGMSSPSLWCGWWHYPHWRNSRNRLRTRRCDSRSRSRPEGDWERERDATVWLNCVCSPISARTRLGEGEGCDGLGRIAFAPLPPSSCSHRRLPGSTPSTASIASHH</sequence>
<evidence type="ECO:0000256" key="1">
    <source>
        <dbReference type="SAM" id="MobiDB-lite"/>
    </source>
</evidence>
<organism evidence="2 3">
    <name type="scientific">Athelia psychrophila</name>
    <dbReference type="NCBI Taxonomy" id="1759441"/>
    <lineage>
        <taxon>Eukaryota</taxon>
        <taxon>Fungi</taxon>
        <taxon>Dikarya</taxon>
        <taxon>Basidiomycota</taxon>
        <taxon>Agaricomycotina</taxon>
        <taxon>Agaricomycetes</taxon>
        <taxon>Agaricomycetidae</taxon>
        <taxon>Atheliales</taxon>
        <taxon>Atheliaceae</taxon>
        <taxon>Athelia</taxon>
    </lineage>
</organism>
<gene>
    <name evidence="2" type="ORF">FIBSPDRAFT_369799</name>
</gene>
<evidence type="ECO:0000313" key="3">
    <source>
        <dbReference type="Proteomes" id="UP000076532"/>
    </source>
</evidence>
<evidence type="ECO:0000313" key="2">
    <source>
        <dbReference type="EMBL" id="KZP05010.1"/>
    </source>
</evidence>
<feature type="region of interest" description="Disordered" evidence="1">
    <location>
        <begin position="1"/>
        <end position="21"/>
    </location>
</feature>
<keyword evidence="3" id="KW-1185">Reference proteome</keyword>
<feature type="compositionally biased region" description="Low complexity" evidence="1">
    <location>
        <begin position="1"/>
        <end position="12"/>
    </location>
</feature>
<name>A0A167VH78_9AGAM</name>
<proteinExistence type="predicted"/>